<dbReference type="RefSeq" id="WP_342161170.1">
    <property type="nucleotide sequence ID" value="NZ_JBCDNA010000003.1"/>
</dbReference>
<reference evidence="3 4" key="1">
    <citation type="submission" date="2024-04" db="EMBL/GenBank/DDBJ databases">
        <title>whole genome sequencing of Lutimonas vermicola strain IMCC1616.</title>
        <authorList>
            <person name="Bae S.S."/>
        </authorList>
    </citation>
    <scope>NUCLEOTIDE SEQUENCE [LARGE SCALE GENOMIC DNA]</scope>
    <source>
        <strain evidence="3 4">IMCC1616</strain>
    </source>
</reference>
<dbReference type="InterPro" id="IPR025524">
    <property type="entry name" value="DUF4412"/>
</dbReference>
<keyword evidence="4" id="KW-1185">Reference proteome</keyword>
<proteinExistence type="predicted"/>
<name>A0ABU9L3J0_9FLAO</name>
<evidence type="ECO:0000313" key="3">
    <source>
        <dbReference type="EMBL" id="MEL4457009.1"/>
    </source>
</evidence>
<gene>
    <name evidence="3" type="ORF">AABB81_13955</name>
</gene>
<accession>A0ABU9L3J0</accession>
<organism evidence="3 4">
    <name type="scientific">Lutimonas vermicola</name>
    <dbReference type="NCBI Taxonomy" id="414288"/>
    <lineage>
        <taxon>Bacteria</taxon>
        <taxon>Pseudomonadati</taxon>
        <taxon>Bacteroidota</taxon>
        <taxon>Flavobacteriia</taxon>
        <taxon>Flavobacteriales</taxon>
        <taxon>Flavobacteriaceae</taxon>
        <taxon>Lutimonas</taxon>
    </lineage>
</organism>
<keyword evidence="1" id="KW-0175">Coiled coil</keyword>
<sequence length="282" mass="32452">MNSLEAQLLKKLKNRVKEATEDVIAEKAAQESKKMLDSLLEIDPDYEPRYQQQLEQMMAAGSENIPVEASYLFNTKIIYKMTVSDKNESSVVNYEMWLSDNEAYMATKVDSEKNTDSRGMPSYVLSILDDKNQAMIIIMEEQKMAQLLSMAKIKDIAVEENEIDDDNTGFKAIKKTGNTKKILGYNCEEFMSENEINKFSFWVSKELDLFQKNMFFNLSKSLGGNTFEDIPKEAQGFMMEMGYENLSNNEKGNMVVTDIQNEDKTIRMDDYQLLSLGQFMQK</sequence>
<dbReference type="Pfam" id="PF14371">
    <property type="entry name" value="DUF4412"/>
    <property type="match status" value="1"/>
</dbReference>
<evidence type="ECO:0000313" key="4">
    <source>
        <dbReference type="Proteomes" id="UP001474120"/>
    </source>
</evidence>
<feature type="coiled-coil region" evidence="1">
    <location>
        <begin position="2"/>
        <end position="29"/>
    </location>
</feature>
<dbReference type="EMBL" id="JBCDNA010000003">
    <property type="protein sequence ID" value="MEL4457009.1"/>
    <property type="molecule type" value="Genomic_DNA"/>
</dbReference>
<dbReference type="Proteomes" id="UP001474120">
    <property type="component" value="Unassembled WGS sequence"/>
</dbReference>
<evidence type="ECO:0000256" key="1">
    <source>
        <dbReference type="SAM" id="Coils"/>
    </source>
</evidence>
<protein>
    <submittedName>
        <fullName evidence="3">DUF4412 domain-containing protein</fullName>
    </submittedName>
</protein>
<feature type="domain" description="DUF4412" evidence="2">
    <location>
        <begin position="111"/>
        <end position="259"/>
    </location>
</feature>
<evidence type="ECO:0000259" key="2">
    <source>
        <dbReference type="Pfam" id="PF14371"/>
    </source>
</evidence>
<comment type="caution">
    <text evidence="3">The sequence shown here is derived from an EMBL/GenBank/DDBJ whole genome shotgun (WGS) entry which is preliminary data.</text>
</comment>